<dbReference type="Pfam" id="PF00372">
    <property type="entry name" value="Hemocyanin_M"/>
    <property type="match status" value="1"/>
</dbReference>
<sequence>MHVRRSQISQFFRPSKMKVVLLLLAVLACGLALPKYQGPQVHHDDVKQQHVFDILKYINNPLYHKEFLQIAQNFNLESNAHHYKQEVFEHFLELHNHDVLLKKGEIFSILNEDHMQHAKALFKLFFYADSYEVFHHTAVWARHHLNEGLFLYSYSVAIVHRPDTQGLVLPPVYELFPHHFFNSEVIHKAYRLKMAHQDHGKQQEHYTIHANYSGSYLNLDPEQSLSYYLEDVGLNAFYFYYHIHFPFWMNSDEFHLSYNRGELFYHVHKQLYARYHLERLSHGLGDIEYFNWDLPFKTGYYPSLTYANGLPFPERPHFANLREYLHYYGQRLCDRNEHTFDYTNAQTHEQRIREAIDSGFVHDHEGNKHQLYTAEGINILGNIIEGNADSPNYHYYGSFVNTARHLLGYSKHPLNHHKLAPSVLEHYSTSLRDPAFYHIYKKVFLLIDQYKQNVPHYHQKHLYQSGLKIEDVEFDKLVTYYDHFWSDITNGLFVTPEEFEEDSFRVKVHQYRLNHKNFNYKVHVKSDKGLKAAVRVFIGPKYDEHGRPLKLSQIHDKVFQIDYFTQDLKVGDNMITRNSADFNWFTKDLPSFFDGEHSDVSELQHGLPLRFKLPRGSEEGTSFQVYVIVYPHLANKNDPHQEADGLHLKNFVPDDSFAFGYPFDRPTEYEDVYHVPNAYVKHVKIYHQVNQDILHGISHDSSLEHDDDDDVHVYQFGDHNNYKKLHYQVENNDDQHTDKLLEKILHEDELHNKMYARPTSAKSMFPVLTTKHSWPQVYAPQYKNYQQVKTGKYDVDQLHGNVDNQIQYKKQNVYDDAQVNDKYHKQGLNDQVDAKYQNHYGVDDNLYRGKYQNHGFYVADQGFSKYGKSGVYGGKYSYGNVYGTKVIPYQNEYQVKYGYGDDYQTSSEEHHDPLYHHY</sequence>
<protein>
    <submittedName>
        <fullName evidence="6">Hexamerin 3</fullName>
    </submittedName>
</protein>
<dbReference type="EMBL" id="MH341579">
    <property type="protein sequence ID" value="QWT69538.1"/>
    <property type="molecule type" value="mRNA"/>
</dbReference>
<accession>A0A8F2F5W6</accession>
<organism evidence="6">
    <name type="scientific">Harmonia axyridis</name>
    <name type="common">Multicolored Asian lady beetle</name>
    <name type="synonym">Coccinella axyridis</name>
    <dbReference type="NCBI Taxonomy" id="115357"/>
    <lineage>
        <taxon>Eukaryota</taxon>
        <taxon>Metazoa</taxon>
        <taxon>Ecdysozoa</taxon>
        <taxon>Arthropoda</taxon>
        <taxon>Hexapoda</taxon>
        <taxon>Insecta</taxon>
        <taxon>Pterygota</taxon>
        <taxon>Neoptera</taxon>
        <taxon>Endopterygota</taxon>
        <taxon>Coleoptera</taxon>
        <taxon>Polyphaga</taxon>
        <taxon>Cucujiformia</taxon>
        <taxon>Coccinelloidea</taxon>
        <taxon>Coccinellidae</taxon>
        <taxon>Coccinellinae</taxon>
        <taxon>Coccinellini</taxon>
        <taxon>Harmonia</taxon>
    </lineage>
</organism>
<dbReference type="InterPro" id="IPR005204">
    <property type="entry name" value="Hemocyanin_N"/>
</dbReference>
<evidence type="ECO:0000256" key="1">
    <source>
        <dbReference type="ARBA" id="ARBA00022761"/>
    </source>
</evidence>
<evidence type="ECO:0000259" key="5">
    <source>
        <dbReference type="Pfam" id="PF03723"/>
    </source>
</evidence>
<feature type="signal peptide" evidence="2">
    <location>
        <begin position="1"/>
        <end position="32"/>
    </location>
</feature>
<dbReference type="InterPro" id="IPR005203">
    <property type="entry name" value="Hemocyanin_C"/>
</dbReference>
<dbReference type="Gene3D" id="2.60.40.1520">
    <property type="entry name" value="Hemocyanin, C-terminal domain"/>
    <property type="match status" value="1"/>
</dbReference>
<evidence type="ECO:0000256" key="2">
    <source>
        <dbReference type="SAM" id="SignalP"/>
    </source>
</evidence>
<dbReference type="Gene3D" id="1.20.1370.10">
    <property type="entry name" value="Hemocyanin, N-terminal domain"/>
    <property type="match status" value="1"/>
</dbReference>
<evidence type="ECO:0000259" key="3">
    <source>
        <dbReference type="Pfam" id="PF00372"/>
    </source>
</evidence>
<dbReference type="GO" id="GO:0045735">
    <property type="term" value="F:nutrient reservoir activity"/>
    <property type="evidence" value="ECO:0007669"/>
    <property type="project" value="UniProtKB-KW"/>
</dbReference>
<dbReference type="PROSITE" id="PS51257">
    <property type="entry name" value="PROKAR_LIPOPROTEIN"/>
    <property type="match status" value="1"/>
</dbReference>
<feature type="domain" description="Hemocyanin middle" evidence="3">
    <location>
        <begin position="171"/>
        <end position="444"/>
    </location>
</feature>
<keyword evidence="2" id="KW-0732">Signal</keyword>
<dbReference type="PANTHER" id="PTHR11511:SF5">
    <property type="entry name" value="FAT-BODY PROTEIN 1-RELATED"/>
    <property type="match status" value="1"/>
</dbReference>
<feature type="domain" description="Hemocyanin C-terminal" evidence="5">
    <location>
        <begin position="456"/>
        <end position="687"/>
    </location>
</feature>
<dbReference type="Pfam" id="PF03723">
    <property type="entry name" value="Hemocyanin_C"/>
    <property type="match status" value="1"/>
</dbReference>
<dbReference type="PROSITE" id="PS00209">
    <property type="entry name" value="HEMOCYANIN_1"/>
    <property type="match status" value="1"/>
</dbReference>
<proteinExistence type="evidence at transcript level"/>
<dbReference type="InterPro" id="IPR000896">
    <property type="entry name" value="Hemocyanin/hexamerin_mid_dom"/>
</dbReference>
<dbReference type="PRINTS" id="PR00187">
    <property type="entry name" value="HAEMOCYANIN"/>
</dbReference>
<dbReference type="InterPro" id="IPR008922">
    <property type="entry name" value="Di-copper_centre_dom_sf"/>
</dbReference>
<dbReference type="SUPFAM" id="SSF48050">
    <property type="entry name" value="Hemocyanin, N-terminal domain"/>
    <property type="match status" value="1"/>
</dbReference>
<keyword evidence="1" id="KW-0758">Storage protein</keyword>
<dbReference type="AlphaFoldDB" id="A0A8F2F5W6"/>
<name>A0A8F2F5W6_HARAX</name>
<reference evidence="6" key="2">
    <citation type="journal article" date="2019" name="Front. Physiol.">
        <title>Search for Nutritional Fitness Traits in a Biological Pest Control Agent Harmonia axyridis Using Comparative Transcriptomics.</title>
        <authorList>
            <person name="Zhang T."/>
            <person name="He Y."/>
            <person name="Zeng J."/>
            <person name="Zhang L."/>
            <person name="Zeng F."/>
            <person name="Mao J."/>
            <person name="Zhang G."/>
        </authorList>
    </citation>
    <scope>NUCLEOTIDE SEQUENCE</scope>
</reference>
<dbReference type="SUPFAM" id="SSF81296">
    <property type="entry name" value="E set domains"/>
    <property type="match status" value="1"/>
</dbReference>
<reference evidence="6" key="1">
    <citation type="submission" date="2018-05" db="EMBL/GenBank/DDBJ databases">
        <authorList>
            <person name="Zhang T.T."/>
            <person name="Zeng R.F."/>
            <person name="Zhang C.G."/>
        </authorList>
    </citation>
    <scope>NUCLEOTIDE SEQUENCE</scope>
</reference>
<dbReference type="GO" id="GO:0005615">
    <property type="term" value="C:extracellular space"/>
    <property type="evidence" value="ECO:0007669"/>
    <property type="project" value="UniProtKB-ARBA"/>
</dbReference>
<dbReference type="PANTHER" id="PTHR11511">
    <property type="entry name" value="LARVAL STORAGE PROTEIN/PHENOLOXIDASE"/>
    <property type="match status" value="1"/>
</dbReference>
<dbReference type="Gene3D" id="1.10.1280.10">
    <property type="entry name" value="Di-copper center containing domain from catechol oxidase"/>
    <property type="match status" value="1"/>
</dbReference>
<dbReference type="SUPFAM" id="SSF48056">
    <property type="entry name" value="Di-copper centre-containing domain"/>
    <property type="match status" value="1"/>
</dbReference>
<dbReference type="InterPro" id="IPR014756">
    <property type="entry name" value="Ig_E-set"/>
</dbReference>
<evidence type="ECO:0000259" key="4">
    <source>
        <dbReference type="Pfam" id="PF03722"/>
    </source>
</evidence>
<dbReference type="InterPro" id="IPR036697">
    <property type="entry name" value="Hemocyanin_N_sf"/>
</dbReference>
<dbReference type="PROSITE" id="PS00210">
    <property type="entry name" value="HEMOCYANIN_2"/>
    <property type="match status" value="1"/>
</dbReference>
<dbReference type="Pfam" id="PF03722">
    <property type="entry name" value="Hemocyanin_N"/>
    <property type="match status" value="1"/>
</dbReference>
<feature type="chain" id="PRO_5034127428" evidence="2">
    <location>
        <begin position="33"/>
        <end position="918"/>
    </location>
</feature>
<dbReference type="InterPro" id="IPR013788">
    <property type="entry name" value="Hemocyanin/hexamerin"/>
</dbReference>
<feature type="domain" description="Hemocyanin N-terminal" evidence="4">
    <location>
        <begin position="47"/>
        <end position="166"/>
    </location>
</feature>
<evidence type="ECO:0000313" key="6">
    <source>
        <dbReference type="EMBL" id="QWT69538.1"/>
    </source>
</evidence>
<dbReference type="InterPro" id="IPR037020">
    <property type="entry name" value="Hemocyanin_C_sf"/>
</dbReference>